<organism evidence="1">
    <name type="scientific">Arsenophonus nasoniae</name>
    <name type="common">son-killer infecting Nasonia vitripennis</name>
    <dbReference type="NCBI Taxonomy" id="638"/>
    <lineage>
        <taxon>Bacteria</taxon>
        <taxon>Pseudomonadati</taxon>
        <taxon>Pseudomonadota</taxon>
        <taxon>Gammaproteobacteria</taxon>
        <taxon>Enterobacterales</taxon>
        <taxon>Morganellaceae</taxon>
        <taxon>Arsenophonus</taxon>
    </lineage>
</organism>
<gene>
    <name evidence="1" type="ORF">ARN_36730</name>
</gene>
<reference evidence="1" key="1">
    <citation type="journal article" date="2010" name="Insect Mol. Biol.">
        <title>The draft genome sequence of Arsenophonus nasoniae, son-killer bacterium of Nasonia vitripennis, reveals genes associated with virulence and symbiosis.</title>
        <authorList>
            <person name="Wilkes T."/>
            <person name="Darby A.C."/>
            <person name="Choi J."/>
            <person name="Colborne J.K."/>
            <person name="Werren J.H."/>
            <person name="Hurst G.D.D."/>
        </authorList>
    </citation>
    <scope>NUCLEOTIDE SEQUENCE</scope>
</reference>
<sequence length="108" mass="12501">MRWSDKMLIPKFNIYHDGGEIDNILQSFGFVIHSEEVDFKKNSFQFDQRFLKGGRKIVAVPRIDIAHTGNKYPAIENVHIYGNIVSWNYTNFCIGCATIPIIHVFKLI</sequence>
<proteinExistence type="predicted"/>
<evidence type="ECO:0000313" key="1">
    <source>
        <dbReference type="EMBL" id="CBA76623.1"/>
    </source>
</evidence>
<name>D2U4P7_9GAMM</name>
<accession>D2U4P7</accession>
<dbReference type="EMBL" id="FN545281">
    <property type="protein sequence ID" value="CBA76623.1"/>
    <property type="molecule type" value="Genomic_DNA"/>
</dbReference>
<dbReference type="AlphaFoldDB" id="D2U4P7"/>
<protein>
    <submittedName>
        <fullName evidence="1">Uncharacterized protein</fullName>
    </submittedName>
</protein>